<name>A0ABY6C833_9HYPH</name>
<dbReference type="RefSeq" id="WP_262166033.1">
    <property type="nucleotide sequence ID" value="NZ_CP104965.1"/>
</dbReference>
<proteinExistence type="inferred from homology"/>
<dbReference type="Gene3D" id="2.40.50.100">
    <property type="match status" value="1"/>
</dbReference>
<dbReference type="NCBIfam" id="TIGR01843">
    <property type="entry name" value="type_I_hlyD"/>
    <property type="match status" value="1"/>
</dbReference>
<feature type="coiled-coil region" evidence="10">
    <location>
        <begin position="162"/>
        <end position="203"/>
    </location>
</feature>
<evidence type="ECO:0000313" key="14">
    <source>
        <dbReference type="Proteomes" id="UP001061862"/>
    </source>
</evidence>
<keyword evidence="3 9" id="KW-0813">Transport</keyword>
<dbReference type="Gene3D" id="2.40.30.170">
    <property type="match status" value="1"/>
</dbReference>
<keyword evidence="6 9" id="KW-0812">Transmembrane</keyword>
<comment type="similarity">
    <text evidence="2 9">Belongs to the membrane fusion protein (MFP) (TC 8.A.1) family.</text>
</comment>
<keyword evidence="10" id="KW-0175">Coiled coil</keyword>
<accession>A0ABY6C833</accession>
<evidence type="ECO:0000256" key="8">
    <source>
        <dbReference type="ARBA" id="ARBA00023136"/>
    </source>
</evidence>
<comment type="subcellular location">
    <subcellularLocation>
        <location evidence="1 9">Cell inner membrane</location>
        <topology evidence="1 9">Single-pass membrane protein</topology>
    </subcellularLocation>
</comment>
<sequence length="439" mass="47693">MTIEAVQPAPDLASLKRHGWVGLFAVLGLFGGLVAWSAMTEISGAIIAPGMLVVQDSAKRVQHPEGGIVTQLLVRDEDRVVQGQVLATLDQTAIAAALAISEAQLREAYAKEARLIAEIEGRNTVTLSGAVLDLFDMTQLQSLVALEQQVLVARQATKAGRIAQLREQIIQLERQREGLDLQKQAIERRVAVIEQEIADFDDLYDKRLIAASRGTSLDKELATAQGELGRVVASLAESHAVAAERALQIEQIEDEYLTGALAELQEARRVIAEAGQRRIADRDRLTRTEIRAPQTGVVHESILHTVGGVAAAGETLMLVVPSDEPLMVNVRIEPVDIDKIAVGQQAVLRFSGLNPRTTPELFANVARVAPDATQDPATGQQYYAARIAIPDEELARLPEGVVLIPGMPVESFVQTGERTVLSYILHPVEEQLNRALKEE</sequence>
<evidence type="ECO:0000256" key="5">
    <source>
        <dbReference type="ARBA" id="ARBA00022519"/>
    </source>
</evidence>
<evidence type="ECO:0000313" key="13">
    <source>
        <dbReference type="EMBL" id="UXN68275.1"/>
    </source>
</evidence>
<dbReference type="Pfam" id="PF26002">
    <property type="entry name" value="Beta-barrel_AprE"/>
    <property type="match status" value="1"/>
</dbReference>
<evidence type="ECO:0000256" key="3">
    <source>
        <dbReference type="ARBA" id="ARBA00022448"/>
    </source>
</evidence>
<keyword evidence="8 9" id="KW-0472">Membrane</keyword>
<dbReference type="PRINTS" id="PR01490">
    <property type="entry name" value="RTXTOXIND"/>
</dbReference>
<keyword evidence="7 9" id="KW-1133">Transmembrane helix</keyword>
<dbReference type="EMBL" id="CP104965">
    <property type="protein sequence ID" value="UXN68275.1"/>
    <property type="molecule type" value="Genomic_DNA"/>
</dbReference>
<evidence type="ECO:0000256" key="10">
    <source>
        <dbReference type="SAM" id="Coils"/>
    </source>
</evidence>
<dbReference type="InterPro" id="IPR058781">
    <property type="entry name" value="HH_AprE-like"/>
</dbReference>
<keyword evidence="14" id="KW-1185">Reference proteome</keyword>
<evidence type="ECO:0000256" key="9">
    <source>
        <dbReference type="RuleBase" id="RU365093"/>
    </source>
</evidence>
<evidence type="ECO:0000259" key="11">
    <source>
        <dbReference type="Pfam" id="PF25994"/>
    </source>
</evidence>
<dbReference type="InterPro" id="IPR050739">
    <property type="entry name" value="MFP"/>
</dbReference>
<dbReference type="InterPro" id="IPR058982">
    <property type="entry name" value="Beta-barrel_AprE"/>
</dbReference>
<keyword evidence="4 9" id="KW-1003">Cell membrane</keyword>
<dbReference type="Pfam" id="PF25994">
    <property type="entry name" value="HH_AprE"/>
    <property type="match status" value="1"/>
</dbReference>
<dbReference type="PANTHER" id="PTHR30386:SF17">
    <property type="entry name" value="ALKALINE PROTEASE SECRETION PROTEIN APRE"/>
    <property type="match status" value="1"/>
</dbReference>
<dbReference type="Proteomes" id="UP001061862">
    <property type="component" value="Chromosome"/>
</dbReference>
<feature type="transmembrane region" description="Helical" evidence="9">
    <location>
        <begin position="20"/>
        <end position="39"/>
    </location>
</feature>
<keyword evidence="5 9" id="KW-0997">Cell inner membrane</keyword>
<reference evidence="13 14" key="1">
    <citation type="submission" date="2022-09" db="EMBL/GenBank/DDBJ databases">
        <title>Interaction between co-microsymbionts with complementary sets of symbiotic genes in legume-rhizobium systems.</title>
        <authorList>
            <person name="Safronova V."/>
            <person name="Sazanova A."/>
            <person name="Afonin A."/>
            <person name="Chirak E."/>
        </authorList>
    </citation>
    <scope>NUCLEOTIDE SEQUENCE [LARGE SCALE GENOMIC DNA]</scope>
    <source>
        <strain evidence="13 14">A18/4-1</strain>
    </source>
</reference>
<feature type="domain" description="AprE-like long alpha-helical hairpin" evidence="11">
    <location>
        <begin position="96"/>
        <end position="284"/>
    </location>
</feature>
<gene>
    <name evidence="13" type="ORF">N8A98_13440</name>
</gene>
<feature type="domain" description="AprE-like beta-barrel" evidence="12">
    <location>
        <begin position="326"/>
        <end position="416"/>
    </location>
</feature>
<evidence type="ECO:0000256" key="7">
    <source>
        <dbReference type="ARBA" id="ARBA00022989"/>
    </source>
</evidence>
<evidence type="ECO:0000256" key="4">
    <source>
        <dbReference type="ARBA" id="ARBA00022475"/>
    </source>
</evidence>
<evidence type="ECO:0000259" key="12">
    <source>
        <dbReference type="Pfam" id="PF26002"/>
    </source>
</evidence>
<protein>
    <recommendedName>
        <fullName evidence="9">Membrane fusion protein (MFP) family protein</fullName>
    </recommendedName>
</protein>
<evidence type="ECO:0000256" key="2">
    <source>
        <dbReference type="ARBA" id="ARBA00009477"/>
    </source>
</evidence>
<evidence type="ECO:0000256" key="1">
    <source>
        <dbReference type="ARBA" id="ARBA00004377"/>
    </source>
</evidence>
<dbReference type="InterPro" id="IPR010129">
    <property type="entry name" value="T1SS_HlyD"/>
</dbReference>
<evidence type="ECO:0000256" key="6">
    <source>
        <dbReference type="ARBA" id="ARBA00022692"/>
    </source>
</evidence>
<dbReference type="PANTHER" id="PTHR30386">
    <property type="entry name" value="MEMBRANE FUSION SUBUNIT OF EMRAB-TOLC MULTIDRUG EFFLUX PUMP"/>
    <property type="match status" value="1"/>
</dbReference>
<organism evidence="13 14">
    <name type="scientific">Devosia neptuniae</name>
    <dbReference type="NCBI Taxonomy" id="191302"/>
    <lineage>
        <taxon>Bacteria</taxon>
        <taxon>Pseudomonadati</taxon>
        <taxon>Pseudomonadota</taxon>
        <taxon>Alphaproteobacteria</taxon>
        <taxon>Hyphomicrobiales</taxon>
        <taxon>Devosiaceae</taxon>
        <taxon>Devosia</taxon>
    </lineage>
</organism>